<comment type="caution">
    <text evidence="11">The sequence shown here is derived from an EMBL/GenBank/DDBJ whole genome shotgun (WGS) entry which is preliminary data.</text>
</comment>
<dbReference type="GO" id="GO:0008810">
    <property type="term" value="F:cellulase activity"/>
    <property type="evidence" value="ECO:0007669"/>
    <property type="project" value="UniProtKB-EC"/>
</dbReference>
<dbReference type="AlphaFoldDB" id="A0A7J7DBD1"/>
<feature type="active site" evidence="8">
    <location>
        <position position="338"/>
    </location>
</feature>
<evidence type="ECO:0000313" key="11">
    <source>
        <dbReference type="EMBL" id="KAF5743594.1"/>
    </source>
</evidence>
<dbReference type="Pfam" id="PF00759">
    <property type="entry name" value="Glyco_hydro_9"/>
    <property type="match status" value="1"/>
</dbReference>
<keyword evidence="12" id="KW-1185">Reference proteome</keyword>
<dbReference type="InParanoid" id="A0A7J7DBD1"/>
<evidence type="ECO:0000256" key="2">
    <source>
        <dbReference type="ARBA" id="ARBA00007072"/>
    </source>
</evidence>
<evidence type="ECO:0000256" key="5">
    <source>
        <dbReference type="ARBA" id="ARBA00023277"/>
    </source>
</evidence>
<evidence type="ECO:0000256" key="8">
    <source>
        <dbReference type="PROSITE-ProRule" id="PRU10059"/>
    </source>
</evidence>
<dbReference type="SUPFAM" id="SSF48208">
    <property type="entry name" value="Six-hairpin glycosidases"/>
    <property type="match status" value="1"/>
</dbReference>
<evidence type="ECO:0000256" key="1">
    <source>
        <dbReference type="ARBA" id="ARBA00000966"/>
    </source>
</evidence>
<name>A0A7J7DBD1_TRIWF</name>
<dbReference type="InterPro" id="IPR001701">
    <property type="entry name" value="Glyco_hydro_9"/>
</dbReference>
<proteinExistence type="inferred from homology"/>
<dbReference type="FunFam" id="1.50.10.10:FF:000020">
    <property type="entry name" value="Endoglucanase"/>
    <property type="match status" value="1"/>
</dbReference>
<keyword evidence="7 8" id="KW-0624">Polysaccharide degradation</keyword>
<dbReference type="InterPro" id="IPR008928">
    <property type="entry name" value="6-hairpin_glycosidase_sf"/>
</dbReference>
<keyword evidence="3 8" id="KW-0378">Hydrolase</keyword>
<keyword evidence="4 9" id="KW-0136">Cellulose degradation</keyword>
<evidence type="ECO:0000259" key="10">
    <source>
        <dbReference type="Pfam" id="PF00759"/>
    </source>
</evidence>
<reference evidence="11 12" key="1">
    <citation type="journal article" date="2020" name="Nat. Commun.">
        <title>Genome of Tripterygium wilfordii and identification of cytochrome P450 involved in triptolide biosynthesis.</title>
        <authorList>
            <person name="Tu L."/>
            <person name="Su P."/>
            <person name="Zhang Z."/>
            <person name="Gao L."/>
            <person name="Wang J."/>
            <person name="Hu T."/>
            <person name="Zhou J."/>
            <person name="Zhang Y."/>
            <person name="Zhao Y."/>
            <person name="Liu Y."/>
            <person name="Song Y."/>
            <person name="Tong Y."/>
            <person name="Lu Y."/>
            <person name="Yang J."/>
            <person name="Xu C."/>
            <person name="Jia M."/>
            <person name="Peters R.J."/>
            <person name="Huang L."/>
            <person name="Gao W."/>
        </authorList>
    </citation>
    <scope>NUCLEOTIDE SEQUENCE [LARGE SCALE GENOMIC DNA]</scope>
    <source>
        <strain evidence="12">cv. XIE 37</strain>
        <tissue evidence="11">Leaf</tissue>
    </source>
</reference>
<sequence>MDLVGGYYDAGDNVKFHFPMAFTTTMLAWSVIEFGQSMGPDQINHALDAVSWGSTYLYKSTANVPYKIAAQVGDPYKDHNCWERPEDMDTSRVTYVINQTHPGSELAGEMAAALAASSMAFKSSNPKYSYVLIKRAAQVFDFADKYRGSYNTSVGQGACPFYCDYNGYEDELIWGAAWLYKATGSQYYWNYVQNALPNVFLSSGQFGWDAKDAGINVLLSNLARPSQKVLTEADKFVCSLLPESPTKSVVFSKGGLYFQPGSQGYFNLQRITSHSFLIVVYSRYMQDAHRSVNCGGKVVGPSRLVEFARSQVDYILGSNPLGMSYMVGYGNKFPRRIHHRGSSLPSIVNHPQHIVCKAGTPYFQSKNPNPNILTGAIVGGPDMNDQYADDRTNAGQSEPSTYYVAPFVGVLAFFKGLKG</sequence>
<evidence type="ECO:0000256" key="9">
    <source>
        <dbReference type="RuleBase" id="RU361166"/>
    </source>
</evidence>
<dbReference type="PANTHER" id="PTHR22298">
    <property type="entry name" value="ENDO-1,4-BETA-GLUCANASE"/>
    <property type="match status" value="1"/>
</dbReference>
<evidence type="ECO:0000256" key="4">
    <source>
        <dbReference type="ARBA" id="ARBA00023001"/>
    </source>
</evidence>
<organism evidence="11 12">
    <name type="scientific">Tripterygium wilfordii</name>
    <name type="common">Thunder God vine</name>
    <dbReference type="NCBI Taxonomy" id="458696"/>
    <lineage>
        <taxon>Eukaryota</taxon>
        <taxon>Viridiplantae</taxon>
        <taxon>Streptophyta</taxon>
        <taxon>Embryophyta</taxon>
        <taxon>Tracheophyta</taxon>
        <taxon>Spermatophyta</taxon>
        <taxon>Magnoliopsida</taxon>
        <taxon>eudicotyledons</taxon>
        <taxon>Gunneridae</taxon>
        <taxon>Pentapetalae</taxon>
        <taxon>rosids</taxon>
        <taxon>fabids</taxon>
        <taxon>Celastrales</taxon>
        <taxon>Celastraceae</taxon>
        <taxon>Tripterygium</taxon>
    </lineage>
</organism>
<feature type="domain" description="Glycoside hydrolase family 9" evidence="10">
    <location>
        <begin position="1"/>
        <end position="411"/>
    </location>
</feature>
<evidence type="ECO:0000256" key="7">
    <source>
        <dbReference type="ARBA" id="ARBA00023326"/>
    </source>
</evidence>
<gene>
    <name evidence="11" type="ORF">HS088_TW08G00179</name>
</gene>
<evidence type="ECO:0000313" key="12">
    <source>
        <dbReference type="Proteomes" id="UP000593562"/>
    </source>
</evidence>
<comment type="similarity">
    <text evidence="2 8 9">Belongs to the glycosyl hydrolase 9 (cellulase E) family.</text>
</comment>
<dbReference type="Proteomes" id="UP000593562">
    <property type="component" value="Unassembled WGS sequence"/>
</dbReference>
<dbReference type="Gene3D" id="1.50.10.10">
    <property type="match status" value="1"/>
</dbReference>
<keyword evidence="6 8" id="KW-0326">Glycosidase</keyword>
<evidence type="ECO:0000256" key="3">
    <source>
        <dbReference type="ARBA" id="ARBA00022801"/>
    </source>
</evidence>
<dbReference type="EC" id="3.2.1.4" evidence="9"/>
<comment type="catalytic activity">
    <reaction evidence="1 9">
        <text>Endohydrolysis of (1-&gt;4)-beta-D-glucosidic linkages in cellulose, lichenin and cereal beta-D-glucans.</text>
        <dbReference type="EC" id="3.2.1.4"/>
    </reaction>
</comment>
<accession>A0A7J7DBD1</accession>
<dbReference type="PROSITE" id="PS00592">
    <property type="entry name" value="GH9_2"/>
    <property type="match status" value="1"/>
</dbReference>
<dbReference type="EMBL" id="JAAARO010000008">
    <property type="protein sequence ID" value="KAF5743594.1"/>
    <property type="molecule type" value="Genomic_DNA"/>
</dbReference>
<dbReference type="InterPro" id="IPR018221">
    <property type="entry name" value="Glyco_hydro_9_His_AS"/>
</dbReference>
<dbReference type="GO" id="GO:0030245">
    <property type="term" value="P:cellulose catabolic process"/>
    <property type="evidence" value="ECO:0007669"/>
    <property type="project" value="UniProtKB-KW"/>
</dbReference>
<protein>
    <recommendedName>
        <fullName evidence="9">Endoglucanase</fullName>
        <ecNumber evidence="9">3.2.1.4</ecNumber>
    </recommendedName>
</protein>
<dbReference type="InterPro" id="IPR012341">
    <property type="entry name" value="6hp_glycosidase-like_sf"/>
</dbReference>
<evidence type="ECO:0000256" key="6">
    <source>
        <dbReference type="ARBA" id="ARBA00023295"/>
    </source>
</evidence>
<keyword evidence="5 8" id="KW-0119">Carbohydrate metabolism</keyword>